<dbReference type="AlphaFoldDB" id="A0A7R9KNT5"/>
<reference evidence="1" key="1">
    <citation type="submission" date="2020-11" db="EMBL/GenBank/DDBJ databases">
        <authorList>
            <person name="Tran Van P."/>
        </authorList>
    </citation>
    <scope>NUCLEOTIDE SEQUENCE</scope>
</reference>
<proteinExistence type="predicted"/>
<accession>A0A7R9KNT5</accession>
<keyword evidence="2" id="KW-1185">Reference proteome</keyword>
<name>A0A7R9KNT5_9ACAR</name>
<sequence>MSASICLADLPNDPCAKKIQPNVDKCLLAKVPDYDPDNTNPKYYCCITWIANDCYESVGKTKCSSSKLKTMDQLLDNMKKVYNDGQCKVYPYQANLNKCAKS</sequence>
<dbReference type="EMBL" id="OC858242">
    <property type="protein sequence ID" value="CAD7626220.1"/>
    <property type="molecule type" value="Genomic_DNA"/>
</dbReference>
<evidence type="ECO:0000313" key="1">
    <source>
        <dbReference type="EMBL" id="CAD7626220.1"/>
    </source>
</evidence>
<evidence type="ECO:0000313" key="2">
    <source>
        <dbReference type="Proteomes" id="UP000759131"/>
    </source>
</evidence>
<dbReference type="EMBL" id="CAJPIZ010003667">
    <property type="protein sequence ID" value="CAG2106650.1"/>
    <property type="molecule type" value="Genomic_DNA"/>
</dbReference>
<organism evidence="1">
    <name type="scientific">Medioppia subpectinata</name>
    <dbReference type="NCBI Taxonomy" id="1979941"/>
    <lineage>
        <taxon>Eukaryota</taxon>
        <taxon>Metazoa</taxon>
        <taxon>Ecdysozoa</taxon>
        <taxon>Arthropoda</taxon>
        <taxon>Chelicerata</taxon>
        <taxon>Arachnida</taxon>
        <taxon>Acari</taxon>
        <taxon>Acariformes</taxon>
        <taxon>Sarcoptiformes</taxon>
        <taxon>Oribatida</taxon>
        <taxon>Brachypylina</taxon>
        <taxon>Oppioidea</taxon>
        <taxon>Oppiidae</taxon>
        <taxon>Medioppia</taxon>
    </lineage>
</organism>
<dbReference type="Proteomes" id="UP000759131">
    <property type="component" value="Unassembled WGS sequence"/>
</dbReference>
<gene>
    <name evidence="1" type="ORF">OSB1V03_LOCUS6653</name>
</gene>
<protein>
    <submittedName>
        <fullName evidence="1">Uncharacterized protein</fullName>
    </submittedName>
</protein>